<accession>A0A4Z0F626</accession>
<proteinExistence type="predicted"/>
<comment type="caution">
    <text evidence="1">The sequence shown here is derived from an EMBL/GenBank/DDBJ whole genome shotgun (WGS) entry which is preliminary data.</text>
</comment>
<reference evidence="1 2" key="1">
    <citation type="journal article" date="2019" name="ISME J.">
        <title>Candidatus Macondimonas diazotrophica, a novel gammaproteobacterial genus dominating crude-oil-contaminated coastal sediments.</title>
        <authorList>
            <person name="Karthikeyan S."/>
            <person name="Konstantinidis K."/>
        </authorList>
    </citation>
    <scope>NUCLEOTIDE SEQUENCE [LARGE SCALE GENOMIC DNA]</scope>
    <source>
        <strain evidence="1 2">KTK01</strain>
    </source>
</reference>
<name>A0A4Z0F626_9GAMM</name>
<sequence length="124" mass="14721">MSNEYPLYPELTEQGKQEAQKIMDAFKVKVSEIVEEVLDSLYTDVSYHIESDHWSNYRHALLEGFKDYKNGKADHSIAYAELRMAIYKNNRDEIVQDLNQDLVAENDRLRKEVKDLLKRMYEPF</sequence>
<evidence type="ECO:0000313" key="2">
    <source>
        <dbReference type="Proteomes" id="UP000297890"/>
    </source>
</evidence>
<dbReference type="AlphaFoldDB" id="A0A4Z0F626"/>
<keyword evidence="2" id="KW-1185">Reference proteome</keyword>
<organism evidence="1 2">
    <name type="scientific">Candidatus Macondimonas diazotrophica</name>
    <dbReference type="NCBI Taxonomy" id="2305248"/>
    <lineage>
        <taxon>Bacteria</taxon>
        <taxon>Pseudomonadati</taxon>
        <taxon>Pseudomonadota</taxon>
        <taxon>Gammaproteobacteria</taxon>
        <taxon>Chromatiales</taxon>
        <taxon>Ectothiorhodospiraceae</taxon>
        <taxon>Candidatus Macondimonas</taxon>
    </lineage>
</organism>
<evidence type="ECO:0000313" key="1">
    <source>
        <dbReference type="EMBL" id="TFZ81426.1"/>
    </source>
</evidence>
<dbReference type="Proteomes" id="UP000297890">
    <property type="component" value="Unassembled WGS sequence"/>
</dbReference>
<protein>
    <submittedName>
        <fullName evidence="1">Uncharacterized protein</fullName>
    </submittedName>
</protein>
<gene>
    <name evidence="1" type="ORF">E4680_12485</name>
</gene>
<dbReference type="EMBL" id="SRIO01000023">
    <property type="protein sequence ID" value="TFZ81426.1"/>
    <property type="molecule type" value="Genomic_DNA"/>
</dbReference>